<dbReference type="EMBL" id="LUXO01000033">
    <property type="protein sequence ID" value="KZV01486.1"/>
    <property type="molecule type" value="Genomic_DNA"/>
</dbReference>
<dbReference type="PATRIC" id="fig|1590.142.peg.877"/>
<reference evidence="4 8" key="2">
    <citation type="submission" date="2020-12" db="EMBL/GenBank/DDBJ databases">
        <title>Whole genome sequencing of Lactobacillus plantarum PC518.</title>
        <authorList>
            <person name="Guo Q."/>
        </authorList>
    </citation>
    <scope>NUCLEOTIDE SEQUENCE [LARGE SCALE GENOMIC DNA]</scope>
    <source>
        <strain evidence="4 8">PC518</strain>
    </source>
</reference>
<gene>
    <name evidence="4" type="ORF">JH395_11275</name>
    <name evidence="2" type="ORF">Lp19_2338</name>
    <name evidence="3" type="ORF">NAB2_2106</name>
    <name evidence="1" type="ORF">Nizo2260_1291</name>
</gene>
<sequence length="164" mass="18648">METTLVIIRGNSGSGKTTLAQALQRRVGHHTLLVSQDVVRRDMLMSHDYPGNISIGLIEQIACYGLGRVPVVIVEGILARDRYGKMLARLSQSFPRVLTYYFEVSFATTLARHQKRHRDFGVEDMRRWWLPHDTLGVANEVLIGEQQDLTTEVQQIMTTIHDCD</sequence>
<evidence type="ECO:0000313" key="5">
    <source>
        <dbReference type="Proteomes" id="UP000076872"/>
    </source>
</evidence>
<dbReference type="EMBL" id="LUWI01000018">
    <property type="protein sequence ID" value="KZU05311.1"/>
    <property type="molecule type" value="Genomic_DNA"/>
</dbReference>
<reference evidence="5 6" key="1">
    <citation type="submission" date="2016-03" db="EMBL/GenBank/DDBJ databases">
        <title>Comparative genomics of 54 Lactobacillus plantarum strains reveals genomic uncoupling from niche constraints.</title>
        <authorList>
            <person name="Martino M.E."/>
        </authorList>
    </citation>
    <scope>NUCLEOTIDE SEQUENCE [LARGE SCALE GENOMIC DNA]</scope>
    <source>
        <strain evidence="2 6">19.1</strain>
        <strain evidence="3 5">NAB2</strain>
        <strain evidence="1 7">Nizo2260</strain>
    </source>
</reference>
<dbReference type="InterPro" id="IPR027417">
    <property type="entry name" value="P-loop_NTPase"/>
</dbReference>
<dbReference type="Proteomes" id="UP000076882">
    <property type="component" value="Unassembled WGS sequence"/>
</dbReference>
<dbReference type="NCBIfam" id="NF005255">
    <property type="entry name" value="PRK06762.2-2"/>
    <property type="match status" value="1"/>
</dbReference>
<dbReference type="Gene3D" id="3.40.50.300">
    <property type="entry name" value="P-loop containing nucleotide triphosphate hydrolases"/>
    <property type="match status" value="1"/>
</dbReference>
<evidence type="ECO:0000313" key="7">
    <source>
        <dbReference type="Proteomes" id="UP000076989"/>
    </source>
</evidence>
<evidence type="ECO:0000313" key="4">
    <source>
        <dbReference type="EMBL" id="QQM60300.1"/>
    </source>
</evidence>
<organism evidence="2 6">
    <name type="scientific">Lactiplantibacillus plantarum</name>
    <name type="common">Lactobacillus plantarum</name>
    <dbReference type="NCBI Taxonomy" id="1590"/>
    <lineage>
        <taxon>Bacteria</taxon>
        <taxon>Bacillati</taxon>
        <taxon>Bacillota</taxon>
        <taxon>Bacilli</taxon>
        <taxon>Lactobacillales</taxon>
        <taxon>Lactobacillaceae</taxon>
        <taxon>Lactiplantibacillus</taxon>
    </lineage>
</organism>
<protein>
    <submittedName>
        <fullName evidence="4">Kinase</fullName>
    </submittedName>
</protein>
<evidence type="ECO:0000313" key="6">
    <source>
        <dbReference type="Proteomes" id="UP000076882"/>
    </source>
</evidence>
<keyword evidence="4" id="KW-0808">Transferase</keyword>
<dbReference type="SMR" id="A0A0L7Y427"/>
<dbReference type="GO" id="GO:0016301">
    <property type="term" value="F:kinase activity"/>
    <property type="evidence" value="ECO:0007669"/>
    <property type="project" value="UniProtKB-KW"/>
</dbReference>
<evidence type="ECO:0000313" key="2">
    <source>
        <dbReference type="EMBL" id="KZU94364.1"/>
    </source>
</evidence>
<evidence type="ECO:0000313" key="3">
    <source>
        <dbReference type="EMBL" id="KZV01486.1"/>
    </source>
</evidence>
<dbReference type="Proteomes" id="UP000076989">
    <property type="component" value="Unassembled WGS sequence"/>
</dbReference>
<evidence type="ECO:0000313" key="8">
    <source>
        <dbReference type="Proteomes" id="UP000595466"/>
    </source>
</evidence>
<dbReference type="Proteomes" id="UP000595466">
    <property type="component" value="Chromosome"/>
</dbReference>
<keyword evidence="4" id="KW-0418">Kinase</keyword>
<dbReference type="AlphaFoldDB" id="A0A0L7Y427"/>
<dbReference type="SUPFAM" id="SSF52540">
    <property type="entry name" value="P-loop containing nucleoside triphosphate hydrolases"/>
    <property type="match status" value="1"/>
</dbReference>
<accession>A0A0L7Y427</accession>
<dbReference type="KEGG" id="lpb:SH83_03935"/>
<dbReference type="OMA" id="YAYYFDI"/>
<dbReference type="RefSeq" id="WP_003644055.1">
    <property type="nucleotide sequence ID" value="NZ_AP018405.1"/>
</dbReference>
<dbReference type="NCBIfam" id="NF005253">
    <property type="entry name" value="PRK06762.1-4"/>
    <property type="match status" value="1"/>
</dbReference>
<proteinExistence type="predicted"/>
<dbReference type="EMBL" id="CP066817">
    <property type="protein sequence ID" value="QQM60300.1"/>
    <property type="molecule type" value="Genomic_DNA"/>
</dbReference>
<dbReference type="Proteomes" id="UP000076872">
    <property type="component" value="Unassembled WGS sequence"/>
</dbReference>
<name>A0A0L7Y427_LACPN</name>
<dbReference type="EMBL" id="LUXM01000033">
    <property type="protein sequence ID" value="KZU94364.1"/>
    <property type="molecule type" value="Genomic_DNA"/>
</dbReference>
<evidence type="ECO:0000313" key="1">
    <source>
        <dbReference type="EMBL" id="KZU05311.1"/>
    </source>
</evidence>
<dbReference type="Pfam" id="PF13671">
    <property type="entry name" value="AAA_33"/>
    <property type="match status" value="1"/>
</dbReference>